<reference evidence="1 2" key="1">
    <citation type="journal article" date="2014" name="Genome Announc.">
        <title>Comparative Genome Analysis of Two Isolates of the Fish Pathogen Piscirickettsia salmonis from Different Hosts Reveals Major Differences in Virulence-Associated Secretion Systems.</title>
        <authorList>
            <person name="Bohle H."/>
            <person name="Henriquez P."/>
            <person name="Grothusen H."/>
            <person name="Navas E."/>
            <person name="Sandoval A."/>
            <person name="Bustamante F."/>
            <person name="Bustos P."/>
            <person name="Mancilla M."/>
        </authorList>
    </citation>
    <scope>NUCLEOTIDE SEQUENCE [LARGE SCALE GENOMIC DNA]</scope>
    <source>
        <strain evidence="2">B1-32597</strain>
    </source>
</reference>
<accession>A0AAC9EV40</accession>
<evidence type="ECO:0000313" key="1">
    <source>
        <dbReference type="EMBL" id="ALB23116.1"/>
    </source>
</evidence>
<evidence type="ECO:0000313" key="2">
    <source>
        <dbReference type="Proteomes" id="UP000029558"/>
    </source>
</evidence>
<protein>
    <submittedName>
        <fullName evidence="1">Uncharacterized protein</fullName>
    </submittedName>
</protein>
<organism evidence="1 2">
    <name type="scientific">Piscirickettsia salmonis</name>
    <dbReference type="NCBI Taxonomy" id="1238"/>
    <lineage>
        <taxon>Bacteria</taxon>
        <taxon>Pseudomonadati</taxon>
        <taxon>Pseudomonadota</taxon>
        <taxon>Gammaproteobacteria</taxon>
        <taxon>Thiotrichales</taxon>
        <taxon>Piscirickettsiaceae</taxon>
        <taxon>Piscirickettsia</taxon>
    </lineage>
</organism>
<sequence length="56" mass="6338">MLIPIVMNSGEVKAISSDITMATGSHAGFDENFVRLVDAWQFMQFQKIYMDYSICS</sequence>
<gene>
    <name evidence="1" type="ORF">KU39_1936</name>
</gene>
<dbReference type="EMBL" id="CP012508">
    <property type="protein sequence ID" value="ALB23116.1"/>
    <property type="molecule type" value="Genomic_DNA"/>
</dbReference>
<name>A0AAC9EV40_PISSA</name>
<dbReference type="Proteomes" id="UP000029558">
    <property type="component" value="Chromosome"/>
</dbReference>
<proteinExistence type="predicted"/>
<dbReference type="AlphaFoldDB" id="A0AAC9EV40"/>